<dbReference type="KEGG" id="mpl:Mpal_0363"/>
<dbReference type="EMBL" id="CP001338">
    <property type="protein sequence ID" value="ACL15742.1"/>
    <property type="molecule type" value="Genomic_DNA"/>
</dbReference>
<sequence length="67" mass="7763">MDGRVVGNLVQIEDVFDLAHQIDEFDYITIVSTKGFMKEKDRHELMLSIRSPRIFTGIKREMGGSKY</sequence>
<organism evidence="1 2">
    <name type="scientific">Methanosphaerula palustris (strain ATCC BAA-1556 / DSM 19958 / E1-9c)</name>
    <dbReference type="NCBI Taxonomy" id="521011"/>
    <lineage>
        <taxon>Archaea</taxon>
        <taxon>Methanobacteriati</taxon>
        <taxon>Methanobacteriota</taxon>
        <taxon>Stenosarchaea group</taxon>
        <taxon>Methanomicrobia</taxon>
        <taxon>Methanomicrobiales</taxon>
        <taxon>Methanoregulaceae</taxon>
        <taxon>Methanosphaerula</taxon>
    </lineage>
</organism>
<proteinExistence type="predicted"/>
<evidence type="ECO:0000313" key="1">
    <source>
        <dbReference type="EMBL" id="ACL15742.1"/>
    </source>
</evidence>
<gene>
    <name evidence="1" type="ordered locus">Mpal_0363</name>
</gene>
<dbReference type="AlphaFoldDB" id="B8GJT8"/>
<dbReference type="HOGENOM" id="CLU_2802285_0_0_2"/>
<accession>B8GJT8</accession>
<evidence type="ECO:0000313" key="2">
    <source>
        <dbReference type="Proteomes" id="UP000002457"/>
    </source>
</evidence>
<dbReference type="Proteomes" id="UP000002457">
    <property type="component" value="Chromosome"/>
</dbReference>
<reference evidence="1 2" key="1">
    <citation type="journal article" date="2015" name="Genome Announc.">
        <title>Complete Genome Sequence of Methanosphaerula palustris E1-9CT, a Hydrogenotrophic Methanogen Isolated from a Minerotrophic Fen Peatland.</title>
        <authorList>
            <person name="Cadillo-Quiroz H."/>
            <person name="Browne P."/>
            <person name="Kyrpides N."/>
            <person name="Woyke T."/>
            <person name="Goodwin L."/>
            <person name="Detter C."/>
            <person name="Yavitt J.B."/>
            <person name="Zinder S.H."/>
        </authorList>
    </citation>
    <scope>NUCLEOTIDE SEQUENCE [LARGE SCALE GENOMIC DNA]</scope>
    <source>
        <strain evidence="2">ATCC BAA-1556 / DSM 19958 / E1-9c</strain>
    </source>
</reference>
<keyword evidence="2" id="KW-1185">Reference proteome</keyword>
<protein>
    <submittedName>
        <fullName evidence="1">Uncharacterized protein</fullName>
    </submittedName>
</protein>
<name>B8GJT8_METPE</name>